<evidence type="ECO:0000256" key="7">
    <source>
        <dbReference type="ARBA" id="ARBA00022691"/>
    </source>
</evidence>
<name>A0AAJ1IF15_9SPIO</name>
<feature type="domain" description="Ribosomal RNA small subunit methyltransferase E PUA-like" evidence="12">
    <location>
        <begin position="18"/>
        <end position="61"/>
    </location>
</feature>
<dbReference type="EMBL" id="JAQQAL010000011">
    <property type="protein sequence ID" value="MDC7226200.1"/>
    <property type="molecule type" value="Genomic_DNA"/>
</dbReference>
<dbReference type="InterPro" id="IPR015947">
    <property type="entry name" value="PUA-like_sf"/>
</dbReference>
<keyword evidence="3 10" id="KW-0963">Cytoplasm</keyword>
<gene>
    <name evidence="13" type="ORF">PQJ61_05505</name>
</gene>
<comment type="function">
    <text evidence="8 10">Specifically methylates the N3 position of the uracil ring of uridine 1498 (m3U1498) in 16S rRNA. Acts on the fully assembled 30S ribosomal subunit.</text>
</comment>
<evidence type="ECO:0000256" key="6">
    <source>
        <dbReference type="ARBA" id="ARBA00022679"/>
    </source>
</evidence>
<dbReference type="PANTHER" id="PTHR30027:SF3">
    <property type="entry name" value="16S RRNA (URACIL(1498)-N(3))-METHYLTRANSFERASE"/>
    <property type="match status" value="1"/>
</dbReference>
<comment type="similarity">
    <text evidence="2 10">Belongs to the RNA methyltransferase RsmE family.</text>
</comment>
<organism evidence="13 14">
    <name type="scientific">Candidatus Thalassospirochaeta sargassi</name>
    <dbReference type="NCBI Taxonomy" id="3119039"/>
    <lineage>
        <taxon>Bacteria</taxon>
        <taxon>Pseudomonadati</taxon>
        <taxon>Spirochaetota</taxon>
        <taxon>Spirochaetia</taxon>
        <taxon>Spirochaetales</taxon>
        <taxon>Spirochaetaceae</taxon>
        <taxon>Candidatus Thalassospirochaeta</taxon>
    </lineage>
</organism>
<keyword evidence="5 10" id="KW-0489">Methyltransferase</keyword>
<evidence type="ECO:0000256" key="3">
    <source>
        <dbReference type="ARBA" id="ARBA00022490"/>
    </source>
</evidence>
<evidence type="ECO:0000256" key="2">
    <source>
        <dbReference type="ARBA" id="ARBA00005528"/>
    </source>
</evidence>
<dbReference type="CDD" id="cd18084">
    <property type="entry name" value="RsmE-like"/>
    <property type="match status" value="1"/>
</dbReference>
<accession>A0AAJ1IF15</accession>
<comment type="subcellular location">
    <subcellularLocation>
        <location evidence="1 10">Cytoplasm</location>
    </subcellularLocation>
</comment>
<dbReference type="PIRSF" id="PIRSF015601">
    <property type="entry name" value="MTase_slr0722"/>
    <property type="match status" value="1"/>
</dbReference>
<dbReference type="GO" id="GO:0070475">
    <property type="term" value="P:rRNA base methylation"/>
    <property type="evidence" value="ECO:0007669"/>
    <property type="project" value="TreeGrafter"/>
</dbReference>
<dbReference type="Pfam" id="PF04452">
    <property type="entry name" value="Methyltrans_RNA"/>
    <property type="match status" value="1"/>
</dbReference>
<evidence type="ECO:0000313" key="13">
    <source>
        <dbReference type="EMBL" id="MDC7226200.1"/>
    </source>
</evidence>
<evidence type="ECO:0000256" key="4">
    <source>
        <dbReference type="ARBA" id="ARBA00022552"/>
    </source>
</evidence>
<dbReference type="InterPro" id="IPR029026">
    <property type="entry name" value="tRNA_m1G_MTases_N"/>
</dbReference>
<dbReference type="InterPro" id="IPR046886">
    <property type="entry name" value="RsmE_MTase_dom"/>
</dbReference>
<evidence type="ECO:0000259" key="12">
    <source>
        <dbReference type="Pfam" id="PF20260"/>
    </source>
</evidence>
<keyword evidence="6 10" id="KW-0808">Transferase</keyword>
<evidence type="ECO:0000256" key="10">
    <source>
        <dbReference type="PIRNR" id="PIRNR015601"/>
    </source>
</evidence>
<protein>
    <recommendedName>
        <fullName evidence="10">Ribosomal RNA small subunit methyltransferase E</fullName>
        <ecNumber evidence="10">2.1.1.193</ecNumber>
    </recommendedName>
</protein>
<keyword evidence="4 10" id="KW-0698">rRNA processing</keyword>
<evidence type="ECO:0000256" key="1">
    <source>
        <dbReference type="ARBA" id="ARBA00004496"/>
    </source>
</evidence>
<feature type="domain" description="Ribosomal RNA small subunit methyltransferase E methyltransferase" evidence="11">
    <location>
        <begin position="80"/>
        <end position="246"/>
    </location>
</feature>
<dbReference type="NCBIfam" id="TIGR00046">
    <property type="entry name" value="RsmE family RNA methyltransferase"/>
    <property type="match status" value="1"/>
</dbReference>
<dbReference type="Pfam" id="PF20260">
    <property type="entry name" value="PUA_4"/>
    <property type="match status" value="1"/>
</dbReference>
<dbReference type="EC" id="2.1.1.193" evidence="10"/>
<keyword evidence="7 10" id="KW-0949">S-adenosyl-L-methionine</keyword>
<evidence type="ECO:0000256" key="9">
    <source>
        <dbReference type="ARBA" id="ARBA00047944"/>
    </source>
</evidence>
<dbReference type="InterPro" id="IPR006700">
    <property type="entry name" value="RsmE"/>
</dbReference>
<evidence type="ECO:0000256" key="8">
    <source>
        <dbReference type="ARBA" id="ARBA00025699"/>
    </source>
</evidence>
<comment type="caution">
    <text evidence="13">The sequence shown here is derived from an EMBL/GenBank/DDBJ whole genome shotgun (WGS) entry which is preliminary data.</text>
</comment>
<dbReference type="GO" id="GO:0070042">
    <property type="term" value="F:rRNA (uridine-N3-)-methyltransferase activity"/>
    <property type="evidence" value="ECO:0007669"/>
    <property type="project" value="TreeGrafter"/>
</dbReference>
<comment type="catalytic activity">
    <reaction evidence="9 10">
        <text>uridine(1498) in 16S rRNA + S-adenosyl-L-methionine = N(3)-methyluridine(1498) in 16S rRNA + S-adenosyl-L-homocysteine + H(+)</text>
        <dbReference type="Rhea" id="RHEA:42920"/>
        <dbReference type="Rhea" id="RHEA-COMP:10283"/>
        <dbReference type="Rhea" id="RHEA-COMP:10284"/>
        <dbReference type="ChEBI" id="CHEBI:15378"/>
        <dbReference type="ChEBI" id="CHEBI:57856"/>
        <dbReference type="ChEBI" id="CHEBI:59789"/>
        <dbReference type="ChEBI" id="CHEBI:65315"/>
        <dbReference type="ChEBI" id="CHEBI:74502"/>
        <dbReference type="EC" id="2.1.1.193"/>
    </reaction>
</comment>
<dbReference type="SUPFAM" id="SSF88697">
    <property type="entry name" value="PUA domain-like"/>
    <property type="match status" value="1"/>
</dbReference>
<evidence type="ECO:0000256" key="5">
    <source>
        <dbReference type="ARBA" id="ARBA00022603"/>
    </source>
</evidence>
<evidence type="ECO:0000313" key="14">
    <source>
        <dbReference type="Proteomes" id="UP001221217"/>
    </source>
</evidence>
<dbReference type="GO" id="GO:0005737">
    <property type="term" value="C:cytoplasm"/>
    <property type="evidence" value="ECO:0007669"/>
    <property type="project" value="UniProtKB-SubCell"/>
</dbReference>
<sequence length="262" mass="28791">MRQFVLPSGYSGEGSVRIEGADSKYILKVLRLGPGDSFPAVDHRGLRYSLEITASGSDYFTANCSPVTVSTGNLAGTQNHKTRLILLQCLPKGKKLEIIIRQAVEAGVDLIIPVESEHSVALIKEERASRKTDRLRKIAEEAAQQSGNAGVPEILPAVKMPLLPKVLKNEEADGLKLFFHQERLAKESLHRYLNSDLDTVCILIGPEGGLSNEETDFLLATGFHPVYLGENVLRTETAAIYALGAVKTILLEKDEWKTDIRE</sequence>
<proteinExistence type="inferred from homology"/>
<evidence type="ECO:0000259" key="11">
    <source>
        <dbReference type="Pfam" id="PF04452"/>
    </source>
</evidence>
<reference evidence="13 14" key="1">
    <citation type="submission" date="2022-12" db="EMBL/GenBank/DDBJ databases">
        <title>Metagenome assembled genome from gulf of manar.</title>
        <authorList>
            <person name="Kohli P."/>
            <person name="Pk S."/>
            <person name="Venkata Ramana C."/>
            <person name="Sasikala C."/>
        </authorList>
    </citation>
    <scope>NUCLEOTIDE SEQUENCE [LARGE SCALE GENOMIC DNA]</scope>
    <source>
        <strain evidence="13">JB008</strain>
    </source>
</reference>
<dbReference type="Gene3D" id="3.40.1280.10">
    <property type="match status" value="1"/>
</dbReference>
<dbReference type="SUPFAM" id="SSF75217">
    <property type="entry name" value="alpha/beta knot"/>
    <property type="match status" value="1"/>
</dbReference>
<dbReference type="Proteomes" id="UP001221217">
    <property type="component" value="Unassembled WGS sequence"/>
</dbReference>
<dbReference type="PANTHER" id="PTHR30027">
    <property type="entry name" value="RIBOSOMAL RNA SMALL SUBUNIT METHYLTRANSFERASE E"/>
    <property type="match status" value="1"/>
</dbReference>
<dbReference type="InterPro" id="IPR046887">
    <property type="entry name" value="RsmE_PUA-like"/>
</dbReference>
<dbReference type="AlphaFoldDB" id="A0AAJ1IF15"/>
<dbReference type="InterPro" id="IPR029028">
    <property type="entry name" value="Alpha/beta_knot_MTases"/>
</dbReference>